<accession>A0A8C7ZZ15</accession>
<reference evidence="1" key="2">
    <citation type="submission" date="2025-09" db="UniProtKB">
        <authorList>
            <consortium name="Ensembl"/>
        </authorList>
    </citation>
    <scope>IDENTIFICATION</scope>
</reference>
<reference evidence="1" key="1">
    <citation type="submission" date="2025-08" db="UniProtKB">
        <authorList>
            <consortium name="Ensembl"/>
        </authorList>
    </citation>
    <scope>IDENTIFICATION</scope>
</reference>
<sequence>RTLKLVSVDKFVGVEVRHAVSDLPRHLKHLLQRRKRQAGPLLLWKQARNEELLLLNILLEHFGL</sequence>
<name>A0A8C7ZZ15_9TELE</name>
<protein>
    <submittedName>
        <fullName evidence="1">Uncharacterized protein</fullName>
    </submittedName>
</protein>
<organism evidence="1 2">
    <name type="scientific">Oryzias sinensis</name>
    <name type="common">Chinese medaka</name>
    <dbReference type="NCBI Taxonomy" id="183150"/>
    <lineage>
        <taxon>Eukaryota</taxon>
        <taxon>Metazoa</taxon>
        <taxon>Chordata</taxon>
        <taxon>Craniata</taxon>
        <taxon>Vertebrata</taxon>
        <taxon>Euteleostomi</taxon>
        <taxon>Actinopterygii</taxon>
        <taxon>Neopterygii</taxon>
        <taxon>Teleostei</taxon>
        <taxon>Neoteleostei</taxon>
        <taxon>Acanthomorphata</taxon>
        <taxon>Ovalentaria</taxon>
        <taxon>Atherinomorphae</taxon>
        <taxon>Beloniformes</taxon>
        <taxon>Adrianichthyidae</taxon>
        <taxon>Oryziinae</taxon>
        <taxon>Oryzias</taxon>
    </lineage>
</organism>
<dbReference type="Ensembl" id="ENSOSIT00000049897.1">
    <property type="protein sequence ID" value="ENSOSIP00000047483.1"/>
    <property type="gene ID" value="ENSOSIG00000022435.1"/>
</dbReference>
<keyword evidence="2" id="KW-1185">Reference proteome</keyword>
<dbReference type="AlphaFoldDB" id="A0A8C7ZZ15"/>
<dbReference type="Proteomes" id="UP000694383">
    <property type="component" value="Unplaced"/>
</dbReference>
<evidence type="ECO:0000313" key="1">
    <source>
        <dbReference type="Ensembl" id="ENSOSIP00000047483.1"/>
    </source>
</evidence>
<proteinExistence type="predicted"/>
<evidence type="ECO:0000313" key="2">
    <source>
        <dbReference type="Proteomes" id="UP000694383"/>
    </source>
</evidence>